<name>A0A0E9VBJ9_ANGAN</name>
<reference evidence="1" key="2">
    <citation type="journal article" date="2015" name="Fish Shellfish Immunol.">
        <title>Early steps in the European eel (Anguilla anguilla)-Vibrio vulnificus interaction in the gills: Role of the RtxA13 toxin.</title>
        <authorList>
            <person name="Callol A."/>
            <person name="Pajuelo D."/>
            <person name="Ebbesson L."/>
            <person name="Teles M."/>
            <person name="MacKenzie S."/>
            <person name="Amaro C."/>
        </authorList>
    </citation>
    <scope>NUCLEOTIDE SEQUENCE</scope>
</reference>
<protein>
    <submittedName>
        <fullName evidence="1">Uncharacterized protein</fullName>
    </submittedName>
</protein>
<sequence>MIVTKKTFSKVQMSIKEDSSPVHVWFFPMSVL</sequence>
<organism evidence="1">
    <name type="scientific">Anguilla anguilla</name>
    <name type="common">European freshwater eel</name>
    <name type="synonym">Muraena anguilla</name>
    <dbReference type="NCBI Taxonomy" id="7936"/>
    <lineage>
        <taxon>Eukaryota</taxon>
        <taxon>Metazoa</taxon>
        <taxon>Chordata</taxon>
        <taxon>Craniata</taxon>
        <taxon>Vertebrata</taxon>
        <taxon>Euteleostomi</taxon>
        <taxon>Actinopterygii</taxon>
        <taxon>Neopterygii</taxon>
        <taxon>Teleostei</taxon>
        <taxon>Anguilliformes</taxon>
        <taxon>Anguillidae</taxon>
        <taxon>Anguilla</taxon>
    </lineage>
</organism>
<proteinExistence type="predicted"/>
<reference evidence="1" key="1">
    <citation type="submission" date="2014-11" db="EMBL/GenBank/DDBJ databases">
        <authorList>
            <person name="Amaro Gonzalez C."/>
        </authorList>
    </citation>
    <scope>NUCLEOTIDE SEQUENCE</scope>
</reference>
<accession>A0A0E9VBJ9</accession>
<dbReference type="AlphaFoldDB" id="A0A0E9VBJ9"/>
<evidence type="ECO:0000313" key="1">
    <source>
        <dbReference type="EMBL" id="JAH75391.1"/>
    </source>
</evidence>
<dbReference type="EMBL" id="GBXM01033186">
    <property type="protein sequence ID" value="JAH75391.1"/>
    <property type="molecule type" value="Transcribed_RNA"/>
</dbReference>